<dbReference type="GO" id="GO:0055052">
    <property type="term" value="C:ATP-binding cassette (ABC) transporter complex, substrate-binding subunit-containing"/>
    <property type="evidence" value="ECO:0007669"/>
    <property type="project" value="TreeGrafter"/>
</dbReference>
<dbReference type="InterPro" id="IPR006059">
    <property type="entry name" value="SBP"/>
</dbReference>
<name>A0A1H8FJL5_9BACL</name>
<dbReference type="RefSeq" id="WP_089968879.1">
    <property type="nucleotide sequence ID" value="NZ_FOCQ01000008.1"/>
</dbReference>
<dbReference type="PANTHER" id="PTHR30061:SF50">
    <property type="entry name" value="MALTOSE_MALTODEXTRIN-BINDING PERIPLASMIC PROTEIN"/>
    <property type="match status" value="1"/>
</dbReference>
<evidence type="ECO:0000313" key="6">
    <source>
        <dbReference type="Proteomes" id="UP000199695"/>
    </source>
</evidence>
<dbReference type="GO" id="GO:1901982">
    <property type="term" value="F:maltose binding"/>
    <property type="evidence" value="ECO:0007669"/>
    <property type="project" value="TreeGrafter"/>
</dbReference>
<dbReference type="Pfam" id="PF01547">
    <property type="entry name" value="SBP_bac_1"/>
    <property type="match status" value="1"/>
</dbReference>
<keyword evidence="3 4" id="KW-0732">Signal</keyword>
<feature type="signal peptide" evidence="4">
    <location>
        <begin position="1"/>
        <end position="19"/>
    </location>
</feature>
<keyword evidence="2" id="KW-0813">Transport</keyword>
<dbReference type="Gene3D" id="3.40.190.10">
    <property type="entry name" value="Periplasmic binding protein-like II"/>
    <property type="match status" value="1"/>
</dbReference>
<comment type="similarity">
    <text evidence="1">Belongs to the bacterial solute-binding protein 1 family.</text>
</comment>
<dbReference type="STRING" id="1173111.SAMN05444955_108207"/>
<dbReference type="AlphaFoldDB" id="A0A1H8FJL5"/>
<evidence type="ECO:0000256" key="4">
    <source>
        <dbReference type="SAM" id="SignalP"/>
    </source>
</evidence>
<evidence type="ECO:0000256" key="2">
    <source>
        <dbReference type="ARBA" id="ARBA00022448"/>
    </source>
</evidence>
<feature type="chain" id="PRO_5038508125" evidence="4">
    <location>
        <begin position="20"/>
        <end position="413"/>
    </location>
</feature>
<evidence type="ECO:0000256" key="1">
    <source>
        <dbReference type="ARBA" id="ARBA00008520"/>
    </source>
</evidence>
<gene>
    <name evidence="5" type="ORF">SAMN05444955_108207</name>
</gene>
<organism evidence="5 6">
    <name type="scientific">Lihuaxuella thermophila</name>
    <dbReference type="NCBI Taxonomy" id="1173111"/>
    <lineage>
        <taxon>Bacteria</taxon>
        <taxon>Bacillati</taxon>
        <taxon>Bacillota</taxon>
        <taxon>Bacilli</taxon>
        <taxon>Bacillales</taxon>
        <taxon>Thermoactinomycetaceae</taxon>
        <taxon>Lihuaxuella</taxon>
    </lineage>
</organism>
<proteinExistence type="inferred from homology"/>
<reference evidence="5 6" key="1">
    <citation type="submission" date="2016-10" db="EMBL/GenBank/DDBJ databases">
        <authorList>
            <person name="de Groot N.N."/>
        </authorList>
    </citation>
    <scope>NUCLEOTIDE SEQUENCE [LARGE SCALE GENOMIC DNA]</scope>
    <source>
        <strain evidence="5 6">DSM 46701</strain>
    </source>
</reference>
<evidence type="ECO:0000313" key="5">
    <source>
        <dbReference type="EMBL" id="SEN31357.1"/>
    </source>
</evidence>
<dbReference type="GO" id="GO:0015768">
    <property type="term" value="P:maltose transport"/>
    <property type="evidence" value="ECO:0007669"/>
    <property type="project" value="TreeGrafter"/>
</dbReference>
<sequence>MKKRIKVLSGILAASLVMAGLAGCSGGQGSTQAGNGKITLRVGGWSSSPEEQAILDAQIAAFEKENPKIDVKFEPVVGDYLQKLQPMIASRTEPDIFYLDASVAPEFMDKGVIEPIDDYLKKNNVNLSDYEESAIKAFQWKGKTYGLPKDYNTLALFYNKEMLDQAGVKPPTNWSELKDAAKKLTKDGVVGFSMSAELPRYQPFLMQAGGSVYDGEKATFAKPENATAIDFIYGDMMKKENIAAYPKTLGKDWSGDAFADGKAAMVVEGAWLIPHLAKKSPNLKYGIAELPVKEGGKPANMVFTVAYALSKNSKHKEEAMKLMAFLTGKEGQKFVVEKGLAMPTIKELGKDFTSKYPERTPFVKAVSYATPFQYGTIGVKLVDAGNKAAEAVLLGSKPDAKSALEEAQGKMTK</sequence>
<dbReference type="OrthoDB" id="9782846at2"/>
<keyword evidence="5" id="KW-0762">Sugar transport</keyword>
<dbReference type="EMBL" id="FOCQ01000008">
    <property type="protein sequence ID" value="SEN31357.1"/>
    <property type="molecule type" value="Genomic_DNA"/>
</dbReference>
<keyword evidence="6" id="KW-1185">Reference proteome</keyword>
<dbReference type="PANTHER" id="PTHR30061">
    <property type="entry name" value="MALTOSE-BINDING PERIPLASMIC PROTEIN"/>
    <property type="match status" value="1"/>
</dbReference>
<accession>A0A1H8FJL5</accession>
<dbReference type="PROSITE" id="PS51257">
    <property type="entry name" value="PROKAR_LIPOPROTEIN"/>
    <property type="match status" value="1"/>
</dbReference>
<protein>
    <submittedName>
        <fullName evidence="5">Multiple sugar transport system substrate-binding protein</fullName>
    </submittedName>
</protein>
<evidence type="ECO:0000256" key="3">
    <source>
        <dbReference type="ARBA" id="ARBA00022729"/>
    </source>
</evidence>
<dbReference type="Proteomes" id="UP000199695">
    <property type="component" value="Unassembled WGS sequence"/>
</dbReference>
<dbReference type="GO" id="GO:0042956">
    <property type="term" value="P:maltodextrin transmembrane transport"/>
    <property type="evidence" value="ECO:0007669"/>
    <property type="project" value="TreeGrafter"/>
</dbReference>
<dbReference type="CDD" id="cd14748">
    <property type="entry name" value="PBP2_UgpB"/>
    <property type="match status" value="1"/>
</dbReference>
<dbReference type="SUPFAM" id="SSF53850">
    <property type="entry name" value="Periplasmic binding protein-like II"/>
    <property type="match status" value="1"/>
</dbReference>